<dbReference type="GO" id="GO:0003073">
    <property type="term" value="P:regulation of systemic arterial blood pressure"/>
    <property type="evidence" value="ECO:0007669"/>
    <property type="project" value="TreeGrafter"/>
</dbReference>
<feature type="region of interest" description="Disordered" evidence="6">
    <location>
        <begin position="113"/>
        <end position="137"/>
    </location>
</feature>
<dbReference type="EMBL" id="JANIIK010000036">
    <property type="protein sequence ID" value="KAJ3612399.1"/>
    <property type="molecule type" value="Genomic_DNA"/>
</dbReference>
<evidence type="ECO:0000256" key="6">
    <source>
        <dbReference type="SAM" id="MobiDB-lite"/>
    </source>
</evidence>
<feature type="compositionally biased region" description="Basic and acidic residues" evidence="6">
    <location>
        <begin position="34"/>
        <end position="44"/>
    </location>
</feature>
<keyword evidence="5" id="KW-1015">Disulfide bond</keyword>
<dbReference type="GO" id="GO:0005179">
    <property type="term" value="F:hormone activity"/>
    <property type="evidence" value="ECO:0007669"/>
    <property type="project" value="InterPro"/>
</dbReference>
<dbReference type="GO" id="GO:0005576">
    <property type="term" value="C:extracellular region"/>
    <property type="evidence" value="ECO:0007669"/>
    <property type="project" value="UniProtKB-SubCell"/>
</dbReference>
<dbReference type="GO" id="GO:0007189">
    <property type="term" value="P:adenylate cyclase-activating G protein-coupled receptor signaling pathway"/>
    <property type="evidence" value="ECO:0007669"/>
    <property type="project" value="TreeGrafter"/>
</dbReference>
<feature type="compositionally biased region" description="Basic residues" evidence="6">
    <location>
        <begin position="113"/>
        <end position="133"/>
    </location>
</feature>
<comment type="similarity">
    <text evidence="2">Belongs to the adrenomedullin family.</text>
</comment>
<organism evidence="8 9">
    <name type="scientific">Muraenolepis orangiensis</name>
    <name type="common">Patagonian moray cod</name>
    <dbReference type="NCBI Taxonomy" id="630683"/>
    <lineage>
        <taxon>Eukaryota</taxon>
        <taxon>Metazoa</taxon>
        <taxon>Chordata</taxon>
        <taxon>Craniata</taxon>
        <taxon>Vertebrata</taxon>
        <taxon>Euteleostomi</taxon>
        <taxon>Actinopterygii</taxon>
        <taxon>Neopterygii</taxon>
        <taxon>Teleostei</taxon>
        <taxon>Neoteleostei</taxon>
        <taxon>Acanthomorphata</taxon>
        <taxon>Zeiogadaria</taxon>
        <taxon>Gadariae</taxon>
        <taxon>Gadiformes</taxon>
        <taxon>Muraenolepidoidei</taxon>
        <taxon>Muraenolepididae</taxon>
        <taxon>Muraenolepis</taxon>
    </lineage>
</organism>
<dbReference type="GO" id="GO:0010460">
    <property type="term" value="P:positive regulation of heart rate"/>
    <property type="evidence" value="ECO:0007669"/>
    <property type="project" value="TreeGrafter"/>
</dbReference>
<evidence type="ECO:0008006" key="10">
    <source>
        <dbReference type="Google" id="ProtNLM"/>
    </source>
</evidence>
<accession>A0A9Q0IVD9</accession>
<evidence type="ECO:0000256" key="3">
    <source>
        <dbReference type="ARBA" id="ARBA00022525"/>
    </source>
</evidence>
<sequence>MPSLLPLTVYCISLLTLQQLSWALPAPGERLATDRSDLLKKPSDPTDTEAPVPEAQSEVSTAELSPAVPPSSDRLALSLERAVSSNARVAAALSSLAWARPDSGRRVLRRSLRTRRNARHHQRKRQHNSHHSKLNKEGCPLGTCSVHNLSHRLYQLIGQSGREDSSPINPRSPHSFG</sequence>
<name>A0A9Q0IVD9_9TELE</name>
<evidence type="ECO:0000256" key="7">
    <source>
        <dbReference type="SAM" id="SignalP"/>
    </source>
</evidence>
<evidence type="ECO:0000256" key="1">
    <source>
        <dbReference type="ARBA" id="ARBA00004613"/>
    </source>
</evidence>
<keyword evidence="3" id="KW-0964">Secreted</keyword>
<evidence type="ECO:0000313" key="8">
    <source>
        <dbReference type="EMBL" id="KAJ3612399.1"/>
    </source>
</evidence>
<dbReference type="PANTHER" id="PTHR23414:SF2">
    <property type="entry name" value="PROTEIN ADM2"/>
    <property type="match status" value="1"/>
</dbReference>
<proteinExistence type="inferred from homology"/>
<keyword evidence="9" id="KW-1185">Reference proteome</keyword>
<feature type="region of interest" description="Disordered" evidence="6">
    <location>
        <begin position="34"/>
        <end position="71"/>
    </location>
</feature>
<feature type="chain" id="PRO_5040516567" description="Adrenomedullin" evidence="7">
    <location>
        <begin position="24"/>
        <end position="177"/>
    </location>
</feature>
<comment type="subcellular location">
    <subcellularLocation>
        <location evidence="1">Secreted</location>
    </subcellularLocation>
</comment>
<reference evidence="8" key="1">
    <citation type="submission" date="2022-07" db="EMBL/GenBank/DDBJ databases">
        <title>Chromosome-level genome of Muraenolepis orangiensis.</title>
        <authorList>
            <person name="Kim J."/>
        </authorList>
    </citation>
    <scope>NUCLEOTIDE SEQUENCE</scope>
    <source>
        <strain evidence="8">KU_S4_2022</strain>
        <tissue evidence="8">Muscle</tissue>
    </source>
</reference>
<dbReference type="Proteomes" id="UP001148018">
    <property type="component" value="Unassembled WGS sequence"/>
</dbReference>
<gene>
    <name evidence="8" type="ORF">NHX12_020675</name>
</gene>
<dbReference type="OrthoDB" id="9907777at2759"/>
<dbReference type="InterPro" id="IPR051665">
    <property type="entry name" value="Adrenomedullin-reg_peptide"/>
</dbReference>
<evidence type="ECO:0000256" key="2">
    <source>
        <dbReference type="ARBA" id="ARBA00010575"/>
    </source>
</evidence>
<evidence type="ECO:0000256" key="4">
    <source>
        <dbReference type="ARBA" id="ARBA00022729"/>
    </source>
</evidence>
<evidence type="ECO:0000313" key="9">
    <source>
        <dbReference type="Proteomes" id="UP001148018"/>
    </source>
</evidence>
<keyword evidence="4 7" id="KW-0732">Signal</keyword>
<protein>
    <recommendedName>
        <fullName evidence="10">Adrenomedullin</fullName>
    </recommendedName>
</protein>
<dbReference type="InterPro" id="IPR021116">
    <property type="entry name" value="Calcitonin/adrenomedullin"/>
</dbReference>
<dbReference type="AlphaFoldDB" id="A0A9Q0IVD9"/>
<dbReference type="Pfam" id="PF00214">
    <property type="entry name" value="Calc_CGRP_IAPP"/>
    <property type="match status" value="1"/>
</dbReference>
<evidence type="ECO:0000256" key="5">
    <source>
        <dbReference type="ARBA" id="ARBA00023157"/>
    </source>
</evidence>
<dbReference type="PANTHER" id="PTHR23414">
    <property type="entry name" value="ADRENOMEDULLIN, ADM"/>
    <property type="match status" value="1"/>
</dbReference>
<comment type="caution">
    <text evidence="8">The sequence shown here is derived from an EMBL/GenBank/DDBJ whole genome shotgun (WGS) entry which is preliminary data.</text>
</comment>
<feature type="signal peptide" evidence="7">
    <location>
        <begin position="1"/>
        <end position="23"/>
    </location>
</feature>